<evidence type="ECO:0000313" key="3">
    <source>
        <dbReference type="EMBL" id="AHH99542.1"/>
    </source>
</evidence>
<organism evidence="3 4">
    <name type="scientific">Kutzneria albida DSM 43870</name>
    <dbReference type="NCBI Taxonomy" id="1449976"/>
    <lineage>
        <taxon>Bacteria</taxon>
        <taxon>Bacillati</taxon>
        <taxon>Actinomycetota</taxon>
        <taxon>Actinomycetes</taxon>
        <taxon>Pseudonocardiales</taxon>
        <taxon>Pseudonocardiaceae</taxon>
        <taxon>Kutzneria</taxon>
    </lineage>
</organism>
<gene>
    <name evidence="3" type="ORF">KALB_6182</name>
</gene>
<dbReference type="InterPro" id="IPR029016">
    <property type="entry name" value="GAF-like_dom_sf"/>
</dbReference>
<dbReference type="AlphaFoldDB" id="W5WFC1"/>
<protein>
    <recommendedName>
        <fullName evidence="2">OmpR/PhoB-type domain-containing protein</fullName>
    </recommendedName>
</protein>
<sequence length="482" mass="51453">MTGQPPSITDPVARARVLAGIREAVLSGERGGQAPRPVVADSWQRSLAARVDPERGGPRRVFEHSEVTRIRSGHPLNEVLPLLRDTLVAIADEAMHVMIVTDAEGHILWCEGQSDVLRLADRVGLAEGTRWTEDTVGTNAMGTALAADRAVQIHSAEHLVRRYHTWTCAAAPVHDPDSGAVIGAVDITGPVRTFHPATMALVTASVRLAEAHLHAQLAVRDQRLLDRNLGHLTALRGESGALLSASGRVLATQPLGWLPDRVALPASGDRVDLGEHGHGLLEPLSEGYLLRLPQQARRADPVLSLAFLGGAAPVAHVGGRELRLSLRHAELLTLLALHPEGLTAEQLATGLYGERGNPVTVRAEVHRLRAQLPGGVLSTQPYRISAVLDADFLAVRAELAGGRVRAAAEGYRGPLLPGSEAPAVREEREHLWATVRRAALSRGDTAAVWRLSTTAEGAGDPAIAEHLLRVLPSTDPRAARLS</sequence>
<reference evidence="3 4" key="1">
    <citation type="journal article" date="2014" name="BMC Genomics">
        <title>Complete genome sequence of producer of the glycopeptide antibiotic Aculeximycin Kutzneria albida DSM 43870T, a representative of minor genus of Pseudonocardiaceae.</title>
        <authorList>
            <person name="Rebets Y."/>
            <person name="Tokovenko B."/>
            <person name="Lushchyk I."/>
            <person name="Ruckert C."/>
            <person name="Zaburannyi N."/>
            <person name="Bechthold A."/>
            <person name="Kalinowski J."/>
            <person name="Luzhetskyy A."/>
        </authorList>
    </citation>
    <scope>NUCLEOTIDE SEQUENCE [LARGE SCALE GENOMIC DNA]</scope>
    <source>
        <strain evidence="3">DSM 43870</strain>
    </source>
</reference>
<proteinExistence type="predicted"/>
<dbReference type="STRING" id="1449976.KALB_6182"/>
<feature type="domain" description="OmpR/PhoB-type" evidence="2">
    <location>
        <begin position="319"/>
        <end position="384"/>
    </location>
</feature>
<name>W5WFC1_9PSEU</name>
<keyword evidence="1" id="KW-0238">DNA-binding</keyword>
<dbReference type="SMART" id="SM00862">
    <property type="entry name" value="Trans_reg_C"/>
    <property type="match status" value="1"/>
</dbReference>
<dbReference type="InterPro" id="IPR003018">
    <property type="entry name" value="GAF"/>
</dbReference>
<evidence type="ECO:0000259" key="2">
    <source>
        <dbReference type="SMART" id="SM00862"/>
    </source>
</evidence>
<evidence type="ECO:0000256" key="1">
    <source>
        <dbReference type="ARBA" id="ARBA00023125"/>
    </source>
</evidence>
<dbReference type="Proteomes" id="UP000019225">
    <property type="component" value="Chromosome"/>
</dbReference>
<dbReference type="GO" id="GO:0003677">
    <property type="term" value="F:DNA binding"/>
    <property type="evidence" value="ECO:0007669"/>
    <property type="project" value="UniProtKB-KW"/>
</dbReference>
<dbReference type="EMBL" id="CP007155">
    <property type="protein sequence ID" value="AHH99542.1"/>
    <property type="molecule type" value="Genomic_DNA"/>
</dbReference>
<keyword evidence="4" id="KW-1185">Reference proteome</keyword>
<evidence type="ECO:0000313" key="4">
    <source>
        <dbReference type="Proteomes" id="UP000019225"/>
    </source>
</evidence>
<dbReference type="InterPro" id="IPR001867">
    <property type="entry name" value="OmpR/PhoB-type_DNA-bd"/>
</dbReference>
<dbReference type="GO" id="GO:0006355">
    <property type="term" value="P:regulation of DNA-templated transcription"/>
    <property type="evidence" value="ECO:0007669"/>
    <property type="project" value="InterPro"/>
</dbReference>
<dbReference type="GO" id="GO:0000160">
    <property type="term" value="P:phosphorelay signal transduction system"/>
    <property type="evidence" value="ECO:0007669"/>
    <property type="project" value="InterPro"/>
</dbReference>
<dbReference type="KEGG" id="kal:KALB_6182"/>
<dbReference type="PATRIC" id="fig|1449976.3.peg.6203"/>
<dbReference type="OrthoDB" id="3928741at2"/>
<dbReference type="HOGENOM" id="CLU_037518_1_0_11"/>
<dbReference type="eggNOG" id="COG3284">
    <property type="taxonomic scope" value="Bacteria"/>
</dbReference>
<dbReference type="Gene3D" id="3.30.450.40">
    <property type="match status" value="1"/>
</dbReference>
<accession>W5WFC1</accession>
<dbReference type="RefSeq" id="WP_042220963.1">
    <property type="nucleotide sequence ID" value="NZ_CP007155.1"/>
</dbReference>
<dbReference type="SUPFAM" id="SSF55781">
    <property type="entry name" value="GAF domain-like"/>
    <property type="match status" value="1"/>
</dbReference>
<dbReference type="Pfam" id="PF01590">
    <property type="entry name" value="GAF"/>
    <property type="match status" value="1"/>
</dbReference>